<evidence type="ECO:0000256" key="1">
    <source>
        <dbReference type="SAM" id="MobiDB-lite"/>
    </source>
</evidence>
<organism evidence="2 3">
    <name type="scientific">Haematococcus lacustris</name>
    <name type="common">Green alga</name>
    <name type="synonym">Haematococcus pluvialis</name>
    <dbReference type="NCBI Taxonomy" id="44745"/>
    <lineage>
        <taxon>Eukaryota</taxon>
        <taxon>Viridiplantae</taxon>
        <taxon>Chlorophyta</taxon>
        <taxon>core chlorophytes</taxon>
        <taxon>Chlorophyceae</taxon>
        <taxon>CS clade</taxon>
        <taxon>Chlamydomonadales</taxon>
        <taxon>Haematococcaceae</taxon>
        <taxon>Haematococcus</taxon>
    </lineage>
</organism>
<protein>
    <submittedName>
        <fullName evidence="2">Uncharacterized protein</fullName>
    </submittedName>
</protein>
<reference evidence="2 3" key="1">
    <citation type="submission" date="2020-02" db="EMBL/GenBank/DDBJ databases">
        <title>Draft genome sequence of Haematococcus lacustris strain NIES-144.</title>
        <authorList>
            <person name="Morimoto D."/>
            <person name="Nakagawa S."/>
            <person name="Yoshida T."/>
            <person name="Sawayama S."/>
        </authorList>
    </citation>
    <scope>NUCLEOTIDE SEQUENCE [LARGE SCALE GENOMIC DNA]</scope>
    <source>
        <strain evidence="2 3">NIES-144</strain>
    </source>
</reference>
<dbReference type="AlphaFoldDB" id="A0A6A0ACD4"/>
<comment type="caution">
    <text evidence="2">The sequence shown here is derived from an EMBL/GenBank/DDBJ whole genome shotgun (WGS) entry which is preliminary data.</text>
</comment>
<accession>A0A6A0ACD4</accession>
<dbReference type="EMBL" id="BLLF01004599">
    <property type="protein sequence ID" value="GFH29931.1"/>
    <property type="molecule type" value="Genomic_DNA"/>
</dbReference>
<dbReference type="Proteomes" id="UP000485058">
    <property type="component" value="Unassembled WGS sequence"/>
</dbReference>
<feature type="region of interest" description="Disordered" evidence="1">
    <location>
        <begin position="20"/>
        <end position="62"/>
    </location>
</feature>
<evidence type="ECO:0000313" key="3">
    <source>
        <dbReference type="Proteomes" id="UP000485058"/>
    </source>
</evidence>
<sequence length="141" mass="14972">MDEDVEPQVFEDLQAELAAELADWGDAGSPTADGGTATTSARVSSPQVNGPRGGDSPCSISTDDDVEELEAAANALVPFTLGTLGPLIPSNQQQHLQQDRQLLWQPHSQRSPRQQGQAQELGWGWTQQCLAPGGGLRGRIS</sequence>
<evidence type="ECO:0000313" key="2">
    <source>
        <dbReference type="EMBL" id="GFH29931.1"/>
    </source>
</evidence>
<keyword evidence="3" id="KW-1185">Reference proteome</keyword>
<gene>
    <name evidence="2" type="ORF">HaLaN_28682</name>
</gene>
<feature type="compositionally biased region" description="Polar residues" evidence="1">
    <location>
        <begin position="36"/>
        <end position="48"/>
    </location>
</feature>
<name>A0A6A0ACD4_HAELA</name>
<proteinExistence type="predicted"/>